<comment type="caution">
    <text evidence="2">The sequence shown here is derived from an EMBL/GenBank/DDBJ whole genome shotgun (WGS) entry which is preliminary data.</text>
</comment>
<accession>A0A4D9DDD7</accession>
<sequence>MQARTGLVLTIGRTFRLRTGIILTLSLPPFFMLCRPKAMGGGPDEGGFLSRTRHPGCRDSTTPPIGSRWKNVTVLRIIPFLPRGCHLTIWTRDEVGVGLASPLASTRTRFPLRPPTPSLLLGRLARSRRRNLTHASVALSMASPVDNTNSGECGRRTSFAVVGRGIVGREEKVLGKPTFSPSSSSSSLSSLRDSGGDSLAPPAGDEVRGSLIQGEGDSVNGSLGHKRGRSDQKCGFSVKKAKGSGHIPVGKARDGISLSIKKDEQLELAVTIVRATFCAHISSLHGHCSADPAFLPCPFQNVGDLPPPTDPLGEVLGEKARSTLSECGFRAMLQGVGDALLRIIPRKGQAGEPVEIMVSKDLLTELRNYFCLKSSNANKRKPTLKQEIIQRTAKAVCVGASALGKEKERGYAEMLLSIPWDVIAYCKKSILHRLTALVKCVSEEEESVPRGLLSSALQRLSRPSSALWYDSSQKILRCVEGGGALPQGRG</sequence>
<evidence type="ECO:0000313" key="2">
    <source>
        <dbReference type="EMBL" id="TFJ87565.1"/>
    </source>
</evidence>
<feature type="region of interest" description="Disordered" evidence="1">
    <location>
        <begin position="173"/>
        <end position="236"/>
    </location>
</feature>
<keyword evidence="3" id="KW-1185">Reference proteome</keyword>
<organism evidence="2 3">
    <name type="scientific">Nannochloropsis salina CCMP1776</name>
    <dbReference type="NCBI Taxonomy" id="1027361"/>
    <lineage>
        <taxon>Eukaryota</taxon>
        <taxon>Sar</taxon>
        <taxon>Stramenopiles</taxon>
        <taxon>Ochrophyta</taxon>
        <taxon>Eustigmatophyceae</taxon>
        <taxon>Eustigmatales</taxon>
        <taxon>Monodopsidaceae</taxon>
        <taxon>Microchloropsis</taxon>
        <taxon>Microchloropsis salina</taxon>
    </lineage>
</organism>
<evidence type="ECO:0000256" key="1">
    <source>
        <dbReference type="SAM" id="MobiDB-lite"/>
    </source>
</evidence>
<protein>
    <submittedName>
        <fullName evidence="2">Uncharacterized protein</fullName>
    </submittedName>
</protein>
<feature type="compositionally biased region" description="Low complexity" evidence="1">
    <location>
        <begin position="180"/>
        <end position="199"/>
    </location>
</feature>
<proteinExistence type="predicted"/>
<dbReference type="EMBL" id="SDOX01000005">
    <property type="protein sequence ID" value="TFJ87565.1"/>
    <property type="molecule type" value="Genomic_DNA"/>
</dbReference>
<dbReference type="AlphaFoldDB" id="A0A4D9DDD7"/>
<gene>
    <name evidence="2" type="ORF">NSK_000916</name>
</gene>
<evidence type="ECO:0000313" key="3">
    <source>
        <dbReference type="Proteomes" id="UP000355283"/>
    </source>
</evidence>
<reference evidence="2 3" key="1">
    <citation type="submission" date="2019-01" db="EMBL/GenBank/DDBJ databases">
        <title>Nuclear Genome Assembly of the Microalgal Biofuel strain Nannochloropsis salina CCMP1776.</title>
        <authorList>
            <person name="Hovde B."/>
        </authorList>
    </citation>
    <scope>NUCLEOTIDE SEQUENCE [LARGE SCALE GENOMIC DNA]</scope>
    <source>
        <strain evidence="2 3">CCMP1776</strain>
    </source>
</reference>
<dbReference type="OrthoDB" id="19174at2759"/>
<dbReference type="Proteomes" id="UP000355283">
    <property type="component" value="Unassembled WGS sequence"/>
</dbReference>
<name>A0A4D9DDD7_9STRA</name>